<reference evidence="1" key="1">
    <citation type="journal article" date="2023" name="Insect Mol. Biol.">
        <title>Genome sequencing provides insights into the evolution of gene families encoding plant cell wall-degrading enzymes in longhorned beetles.</title>
        <authorList>
            <person name="Shin N.R."/>
            <person name="Okamura Y."/>
            <person name="Kirsch R."/>
            <person name="Pauchet Y."/>
        </authorList>
    </citation>
    <scope>NUCLEOTIDE SEQUENCE</scope>
    <source>
        <strain evidence="1">AMC_N1</strain>
    </source>
</reference>
<gene>
    <name evidence="1" type="ORF">NQ318_022995</name>
</gene>
<evidence type="ECO:0000313" key="1">
    <source>
        <dbReference type="EMBL" id="KAJ8948971.1"/>
    </source>
</evidence>
<proteinExistence type="predicted"/>
<comment type="caution">
    <text evidence="1">The sequence shown here is derived from an EMBL/GenBank/DDBJ whole genome shotgun (WGS) entry which is preliminary data.</text>
</comment>
<protein>
    <submittedName>
        <fullName evidence="1">Uncharacterized protein</fullName>
    </submittedName>
</protein>
<keyword evidence="2" id="KW-1185">Reference proteome</keyword>
<dbReference type="Proteomes" id="UP001162162">
    <property type="component" value="Unassembled WGS sequence"/>
</dbReference>
<accession>A0AAV8YDC8</accession>
<sequence length="61" mass="6877">MSQLNEKVNKRALGEPVTGPVLQAKTKQFHASLNVDSIFGWIAPFSLIGTRMCTQRKEKKF</sequence>
<name>A0AAV8YDC8_9CUCU</name>
<dbReference type="AlphaFoldDB" id="A0AAV8YDC8"/>
<evidence type="ECO:0000313" key="2">
    <source>
        <dbReference type="Proteomes" id="UP001162162"/>
    </source>
</evidence>
<organism evidence="1 2">
    <name type="scientific">Aromia moschata</name>
    <dbReference type="NCBI Taxonomy" id="1265417"/>
    <lineage>
        <taxon>Eukaryota</taxon>
        <taxon>Metazoa</taxon>
        <taxon>Ecdysozoa</taxon>
        <taxon>Arthropoda</taxon>
        <taxon>Hexapoda</taxon>
        <taxon>Insecta</taxon>
        <taxon>Pterygota</taxon>
        <taxon>Neoptera</taxon>
        <taxon>Endopterygota</taxon>
        <taxon>Coleoptera</taxon>
        <taxon>Polyphaga</taxon>
        <taxon>Cucujiformia</taxon>
        <taxon>Chrysomeloidea</taxon>
        <taxon>Cerambycidae</taxon>
        <taxon>Cerambycinae</taxon>
        <taxon>Callichromatini</taxon>
        <taxon>Aromia</taxon>
    </lineage>
</organism>
<dbReference type="EMBL" id="JAPWTK010000126">
    <property type="protein sequence ID" value="KAJ8948971.1"/>
    <property type="molecule type" value="Genomic_DNA"/>
</dbReference>